<dbReference type="InterPro" id="IPR031311">
    <property type="entry name" value="CHIT_BIND_RR_consensus"/>
</dbReference>
<organism evidence="4 5">
    <name type="scientific">Aedes albopictus</name>
    <name type="common">Asian tiger mosquito</name>
    <name type="synonym">Stegomyia albopicta</name>
    <dbReference type="NCBI Taxonomy" id="7160"/>
    <lineage>
        <taxon>Eukaryota</taxon>
        <taxon>Metazoa</taxon>
        <taxon>Ecdysozoa</taxon>
        <taxon>Arthropoda</taxon>
        <taxon>Hexapoda</taxon>
        <taxon>Insecta</taxon>
        <taxon>Pterygota</taxon>
        <taxon>Neoptera</taxon>
        <taxon>Endopterygota</taxon>
        <taxon>Diptera</taxon>
        <taxon>Nematocera</taxon>
        <taxon>Culicoidea</taxon>
        <taxon>Culicidae</taxon>
        <taxon>Culicinae</taxon>
        <taxon>Aedini</taxon>
        <taxon>Aedes</taxon>
        <taxon>Stegomyia</taxon>
    </lineage>
</organism>
<dbReference type="Pfam" id="PF00379">
    <property type="entry name" value="Chitin_bind_4"/>
    <property type="match status" value="1"/>
</dbReference>
<dbReference type="PROSITE" id="PS51155">
    <property type="entry name" value="CHIT_BIND_RR_2"/>
    <property type="match status" value="1"/>
</dbReference>
<evidence type="ECO:0000256" key="1">
    <source>
        <dbReference type="ARBA" id="ARBA00022460"/>
    </source>
</evidence>
<reference evidence="4" key="2">
    <citation type="submission" date="2025-05" db="UniProtKB">
        <authorList>
            <consortium name="EnsemblMetazoa"/>
        </authorList>
    </citation>
    <scope>IDENTIFICATION</scope>
    <source>
        <strain evidence="4">Foshan</strain>
    </source>
</reference>
<dbReference type="RefSeq" id="XP_062711011.1">
    <property type="nucleotide sequence ID" value="XM_062855027.1"/>
</dbReference>
<dbReference type="PRINTS" id="PR00947">
    <property type="entry name" value="CUTICLE"/>
</dbReference>
<keyword evidence="5" id="KW-1185">Reference proteome</keyword>
<evidence type="ECO:0000256" key="2">
    <source>
        <dbReference type="PROSITE-ProRule" id="PRU00497"/>
    </source>
</evidence>
<evidence type="ECO:0000256" key="3">
    <source>
        <dbReference type="SAM" id="MobiDB-lite"/>
    </source>
</evidence>
<feature type="region of interest" description="Disordered" evidence="3">
    <location>
        <begin position="67"/>
        <end position="97"/>
    </location>
</feature>
<reference evidence="5" key="1">
    <citation type="journal article" date="2015" name="Proc. Natl. Acad. Sci. U.S.A.">
        <title>Genome sequence of the Asian Tiger mosquito, Aedes albopictus, reveals insights into its biology, genetics, and evolution.</title>
        <authorList>
            <person name="Chen X.G."/>
            <person name="Jiang X."/>
            <person name="Gu J."/>
            <person name="Xu M."/>
            <person name="Wu Y."/>
            <person name="Deng Y."/>
            <person name="Zhang C."/>
            <person name="Bonizzoni M."/>
            <person name="Dermauw W."/>
            <person name="Vontas J."/>
            <person name="Armbruster P."/>
            <person name="Huang X."/>
            <person name="Yang Y."/>
            <person name="Zhang H."/>
            <person name="He W."/>
            <person name="Peng H."/>
            <person name="Liu Y."/>
            <person name="Wu K."/>
            <person name="Chen J."/>
            <person name="Lirakis M."/>
            <person name="Topalis P."/>
            <person name="Van Leeuwen T."/>
            <person name="Hall A.B."/>
            <person name="Jiang X."/>
            <person name="Thorpe C."/>
            <person name="Mueller R.L."/>
            <person name="Sun C."/>
            <person name="Waterhouse R.M."/>
            <person name="Yan G."/>
            <person name="Tu Z.J."/>
            <person name="Fang X."/>
            <person name="James A.A."/>
        </authorList>
    </citation>
    <scope>NUCLEOTIDE SEQUENCE [LARGE SCALE GENOMIC DNA]</scope>
    <source>
        <strain evidence="5">Foshan</strain>
    </source>
</reference>
<evidence type="ECO:0000313" key="5">
    <source>
        <dbReference type="Proteomes" id="UP000069940"/>
    </source>
</evidence>
<keyword evidence="1 2" id="KW-0193">Cuticle</keyword>
<dbReference type="Proteomes" id="UP000069940">
    <property type="component" value="Unassembled WGS sequence"/>
</dbReference>
<sequence>MGISDRSLDLTFFPEAQFGSETLPVSTGVGGDISCGKCKVRDLYNKKMKLLILSALLASACAFPQRNNDYDHHQQQQQHQQQHQPQHQPQHQQNFEKRNQETTTWIPILKYNKEQGEDGSYKTEYQTGNNIVHEESGYLKDFSDAHPNGVLVQQGAYSYEAPDGQIIHVQYTADEKGFRVTGDHLPTEPPIPEGIRKGLEEIYAGIKRREQEAKSNPKYAETAAQRAELDYNGQYYHQ</sequence>
<dbReference type="PROSITE" id="PS00233">
    <property type="entry name" value="CHIT_BIND_RR_1"/>
    <property type="match status" value="1"/>
</dbReference>
<name>A0ABM2A589_AEDAL</name>
<dbReference type="InterPro" id="IPR050468">
    <property type="entry name" value="Cuticle_Struct_Prot"/>
</dbReference>
<dbReference type="InterPro" id="IPR000618">
    <property type="entry name" value="Insect_cuticle"/>
</dbReference>
<dbReference type="EnsemblMetazoa" id="AALFPA23_024585.R36646">
    <property type="protein sequence ID" value="AALFPA23_024585.P36646"/>
    <property type="gene ID" value="AALFPA23_024585"/>
</dbReference>
<dbReference type="PANTHER" id="PTHR10380:SF109">
    <property type="entry name" value="CUTICULAR PROTEIN 49AH"/>
    <property type="match status" value="1"/>
</dbReference>
<dbReference type="GeneID" id="109419882"/>
<protein>
    <submittedName>
        <fullName evidence="4">Uncharacterized protein</fullName>
    </submittedName>
</protein>
<feature type="compositionally biased region" description="Low complexity" evidence="3">
    <location>
        <begin position="75"/>
        <end position="93"/>
    </location>
</feature>
<evidence type="ECO:0000313" key="4">
    <source>
        <dbReference type="EnsemblMetazoa" id="AALFPA23_024585.P36646"/>
    </source>
</evidence>
<dbReference type="PANTHER" id="PTHR10380">
    <property type="entry name" value="CUTICLE PROTEIN"/>
    <property type="match status" value="1"/>
</dbReference>
<proteinExistence type="predicted"/>
<accession>A0ABM2A589</accession>